<dbReference type="FunCoup" id="B3RTR8">
    <property type="interactions" value="1"/>
</dbReference>
<accession>B3RTR8</accession>
<dbReference type="InterPro" id="IPR030417">
    <property type="entry name" value="MS4A"/>
</dbReference>
<dbReference type="EMBL" id="DS985244">
    <property type="protein sequence ID" value="EDV26183.1"/>
    <property type="molecule type" value="Genomic_DNA"/>
</dbReference>
<feature type="transmembrane region" description="Helical" evidence="7">
    <location>
        <begin position="102"/>
        <end position="126"/>
    </location>
</feature>
<dbReference type="HOGENOM" id="CLU_079735_0_0_1"/>
<evidence type="ECO:0000256" key="6">
    <source>
        <dbReference type="SAM" id="MobiDB-lite"/>
    </source>
</evidence>
<comment type="similarity">
    <text evidence="2">Belongs to the MS4A family.</text>
</comment>
<feature type="transmembrane region" description="Helical" evidence="7">
    <location>
        <begin position="67"/>
        <end position="90"/>
    </location>
</feature>
<dbReference type="GO" id="GO:0016020">
    <property type="term" value="C:membrane"/>
    <property type="evidence" value="ECO:0007669"/>
    <property type="project" value="UniProtKB-SubCell"/>
</dbReference>
<keyword evidence="3 7" id="KW-0812">Transmembrane</keyword>
<dbReference type="PhylomeDB" id="B3RTR8"/>
<keyword evidence="5 7" id="KW-0472">Membrane</keyword>
<dbReference type="InParanoid" id="B3RTR8"/>
<dbReference type="KEGG" id="tad:TRIADDRAFT_56022"/>
<reference evidence="8 9" key="1">
    <citation type="journal article" date="2008" name="Nature">
        <title>The Trichoplax genome and the nature of placozoans.</title>
        <authorList>
            <person name="Srivastava M."/>
            <person name="Begovic E."/>
            <person name="Chapman J."/>
            <person name="Putnam N.H."/>
            <person name="Hellsten U."/>
            <person name="Kawashima T."/>
            <person name="Kuo A."/>
            <person name="Mitros T."/>
            <person name="Salamov A."/>
            <person name="Carpenter M.L."/>
            <person name="Signorovitch A.Y."/>
            <person name="Moreno M.A."/>
            <person name="Kamm K."/>
            <person name="Grimwood J."/>
            <person name="Schmutz J."/>
            <person name="Shapiro H."/>
            <person name="Grigoriev I.V."/>
            <person name="Buss L.W."/>
            <person name="Schierwater B."/>
            <person name="Dellaporta S.L."/>
            <person name="Rokhsar D.S."/>
        </authorList>
    </citation>
    <scope>NUCLEOTIDE SEQUENCE [LARGE SCALE GENOMIC DNA]</scope>
    <source>
        <strain evidence="8 9">Grell-BS-1999</strain>
    </source>
</reference>
<dbReference type="Proteomes" id="UP000009022">
    <property type="component" value="Unassembled WGS sequence"/>
</dbReference>
<keyword evidence="9" id="KW-1185">Reference proteome</keyword>
<evidence type="ECO:0000256" key="1">
    <source>
        <dbReference type="ARBA" id="ARBA00004141"/>
    </source>
</evidence>
<feature type="transmembrane region" description="Helical" evidence="7">
    <location>
        <begin position="132"/>
        <end position="155"/>
    </location>
</feature>
<dbReference type="RefSeq" id="XP_002112216.1">
    <property type="nucleotide sequence ID" value="XM_002112180.1"/>
</dbReference>
<evidence type="ECO:0000256" key="5">
    <source>
        <dbReference type="ARBA" id="ARBA00023136"/>
    </source>
</evidence>
<dbReference type="AlphaFoldDB" id="B3RTR8"/>
<evidence type="ECO:0000256" key="2">
    <source>
        <dbReference type="ARBA" id="ARBA00009565"/>
    </source>
</evidence>
<feature type="transmembrane region" description="Helical" evidence="7">
    <location>
        <begin position="39"/>
        <end position="61"/>
    </location>
</feature>
<dbReference type="InterPro" id="IPR007237">
    <property type="entry name" value="CD20-like"/>
</dbReference>
<comment type="subcellular location">
    <subcellularLocation>
        <location evidence="1">Membrane</location>
        <topology evidence="1">Multi-pass membrane protein</topology>
    </subcellularLocation>
</comment>
<evidence type="ECO:0008006" key="10">
    <source>
        <dbReference type="Google" id="ProtNLM"/>
    </source>
</evidence>
<dbReference type="CTD" id="6753429"/>
<sequence length="232" mass="24968">MAATPYTSQQPRVQGIPQYTPQQQIMPITVPPSLQRPTFGISVTLTILGSCCFIFGIIIIIVSNFPLISITGVNIWAGLFYLIAGILGISHTKSPTNISITHAFYAFNIIGFIFSFPHLGLAIASLATYGALFGAISLVFSLLALSLTLAFIIILSQHIYCRSSGQFSQGQYSNFTGTQPVTYQVNQPIQQPPIIANPNMPAGAPLQPPPMMNPQPTDTSNEKSPSGLPPPY</sequence>
<keyword evidence="4 7" id="KW-1133">Transmembrane helix</keyword>
<evidence type="ECO:0000256" key="3">
    <source>
        <dbReference type="ARBA" id="ARBA00022692"/>
    </source>
</evidence>
<name>B3RTR8_TRIAD</name>
<evidence type="ECO:0000256" key="7">
    <source>
        <dbReference type="SAM" id="Phobius"/>
    </source>
</evidence>
<protein>
    <recommendedName>
        <fullName evidence="10">MARVEL domain-containing protein</fullName>
    </recommendedName>
</protein>
<feature type="region of interest" description="Disordered" evidence="6">
    <location>
        <begin position="194"/>
        <end position="232"/>
    </location>
</feature>
<dbReference type="PANTHER" id="PTHR23320:SF142">
    <property type="entry name" value="MARVEL DOMAIN-CONTAINING PROTEIN"/>
    <property type="match status" value="1"/>
</dbReference>
<proteinExistence type="inferred from homology"/>
<dbReference type="eggNOG" id="ENOG502SY5Q">
    <property type="taxonomic scope" value="Eukaryota"/>
</dbReference>
<gene>
    <name evidence="8" type="ORF">TRIADDRAFT_56022</name>
</gene>
<dbReference type="Pfam" id="PF04103">
    <property type="entry name" value="CD20"/>
    <property type="match status" value="1"/>
</dbReference>
<organism evidence="8 9">
    <name type="scientific">Trichoplax adhaerens</name>
    <name type="common">Trichoplax reptans</name>
    <dbReference type="NCBI Taxonomy" id="10228"/>
    <lineage>
        <taxon>Eukaryota</taxon>
        <taxon>Metazoa</taxon>
        <taxon>Placozoa</taxon>
        <taxon>Uniplacotomia</taxon>
        <taxon>Trichoplacea</taxon>
        <taxon>Trichoplacidae</taxon>
        <taxon>Trichoplax</taxon>
    </lineage>
</organism>
<dbReference type="PANTHER" id="PTHR23320">
    <property type="entry name" value="MEMBRANE-SPANNING 4-DOMAINS SUBFAMILY A MS4A -RELATED"/>
    <property type="match status" value="1"/>
</dbReference>
<feature type="compositionally biased region" description="Low complexity" evidence="6">
    <location>
        <begin position="194"/>
        <end position="205"/>
    </location>
</feature>
<dbReference type="GeneID" id="6753429"/>
<evidence type="ECO:0000313" key="8">
    <source>
        <dbReference type="EMBL" id="EDV26183.1"/>
    </source>
</evidence>
<evidence type="ECO:0000313" key="9">
    <source>
        <dbReference type="Proteomes" id="UP000009022"/>
    </source>
</evidence>
<evidence type="ECO:0000256" key="4">
    <source>
        <dbReference type="ARBA" id="ARBA00022989"/>
    </source>
</evidence>